<dbReference type="GeneID" id="6080786"/>
<dbReference type="RefSeq" id="XP_001885068.1">
    <property type="nucleotide sequence ID" value="XM_001885033.1"/>
</dbReference>
<dbReference type="HOGENOM" id="CLU_049186_1_0_1"/>
<keyword evidence="2" id="KW-1185">Reference proteome</keyword>
<dbReference type="InParanoid" id="B0DME5"/>
<dbReference type="EMBL" id="DS547119">
    <property type="protein sequence ID" value="EDR04177.1"/>
    <property type="molecule type" value="Genomic_DNA"/>
</dbReference>
<organism evidence="2">
    <name type="scientific">Laccaria bicolor (strain S238N-H82 / ATCC MYA-4686)</name>
    <name type="common">Bicoloured deceiver</name>
    <name type="synonym">Laccaria laccata var. bicolor</name>
    <dbReference type="NCBI Taxonomy" id="486041"/>
    <lineage>
        <taxon>Eukaryota</taxon>
        <taxon>Fungi</taxon>
        <taxon>Dikarya</taxon>
        <taxon>Basidiomycota</taxon>
        <taxon>Agaricomycotina</taxon>
        <taxon>Agaricomycetes</taxon>
        <taxon>Agaricomycetidae</taxon>
        <taxon>Agaricales</taxon>
        <taxon>Agaricineae</taxon>
        <taxon>Hydnangiaceae</taxon>
        <taxon>Laccaria</taxon>
    </lineage>
</organism>
<dbReference type="STRING" id="486041.B0DME5"/>
<sequence length="324" mass="35974">MTSLPTKVPERLRNLAHAADKGEDVGKSMINIRILGYLIHFVPTDQGLKTVVEEISSCKDDFALLNVGKMYYDHYIRAFRTNRGHIPTPSNHESRPSFDKIADMTKTTMVLMAPQSHADAKKNVSLSAFIRDGYRCVVTGKYDSLSVRDIRELNDIVRSDTSLRRESTRCAHIFAESTNSSIEPGSAKRDHAATIASFGKRGYVMTLVPGFHADFDELMVWFVATDEENKYTLQATDPTILRGYPEYVTFTTPDTVNLPVPSPTYLAIHAACAKVAHLSGAAERIDKFDRDMEDGTTLEPNGASAELLEYAISKLQAAGYEITV</sequence>
<dbReference type="OrthoDB" id="2104739at2759"/>
<evidence type="ECO:0000313" key="2">
    <source>
        <dbReference type="Proteomes" id="UP000001194"/>
    </source>
</evidence>
<proteinExistence type="predicted"/>
<dbReference type="KEGG" id="lbc:LACBIDRAFT_330771"/>
<accession>B0DME5</accession>
<reference evidence="1 2" key="1">
    <citation type="journal article" date="2008" name="Nature">
        <title>The genome of Laccaria bicolor provides insights into mycorrhizal symbiosis.</title>
        <authorList>
            <person name="Martin F."/>
            <person name="Aerts A."/>
            <person name="Ahren D."/>
            <person name="Brun A."/>
            <person name="Danchin E.G.J."/>
            <person name="Duchaussoy F."/>
            <person name="Gibon J."/>
            <person name="Kohler A."/>
            <person name="Lindquist E."/>
            <person name="Pereda V."/>
            <person name="Salamov A."/>
            <person name="Shapiro H.J."/>
            <person name="Wuyts J."/>
            <person name="Blaudez D."/>
            <person name="Buee M."/>
            <person name="Brokstein P."/>
            <person name="Canbaeck B."/>
            <person name="Cohen D."/>
            <person name="Courty P.E."/>
            <person name="Coutinho P.M."/>
            <person name="Delaruelle C."/>
            <person name="Detter J.C."/>
            <person name="Deveau A."/>
            <person name="DiFazio S."/>
            <person name="Duplessis S."/>
            <person name="Fraissinet-Tachet L."/>
            <person name="Lucic E."/>
            <person name="Frey-Klett P."/>
            <person name="Fourrey C."/>
            <person name="Feussner I."/>
            <person name="Gay G."/>
            <person name="Grimwood J."/>
            <person name="Hoegger P.J."/>
            <person name="Jain P."/>
            <person name="Kilaru S."/>
            <person name="Labbe J."/>
            <person name="Lin Y.C."/>
            <person name="Legue V."/>
            <person name="Le Tacon F."/>
            <person name="Marmeisse R."/>
            <person name="Melayah D."/>
            <person name="Montanini B."/>
            <person name="Muratet M."/>
            <person name="Nehls U."/>
            <person name="Niculita-Hirzel H."/>
            <person name="Oudot-Le Secq M.P."/>
            <person name="Peter M."/>
            <person name="Quesneville H."/>
            <person name="Rajashekar B."/>
            <person name="Reich M."/>
            <person name="Rouhier N."/>
            <person name="Schmutz J."/>
            <person name="Yin T."/>
            <person name="Chalot M."/>
            <person name="Henrissat B."/>
            <person name="Kuees U."/>
            <person name="Lucas S."/>
            <person name="Van de Peer Y."/>
            <person name="Podila G.K."/>
            <person name="Polle A."/>
            <person name="Pukkila P.J."/>
            <person name="Richardson P.M."/>
            <person name="Rouze P."/>
            <person name="Sanders I.R."/>
            <person name="Stajich J.E."/>
            <person name="Tunlid A."/>
            <person name="Tuskan G."/>
            <person name="Grigoriev I.V."/>
        </authorList>
    </citation>
    <scope>NUCLEOTIDE SEQUENCE [LARGE SCALE GENOMIC DNA]</scope>
    <source>
        <strain evidence="2">S238N-H82 / ATCC MYA-4686</strain>
    </source>
</reference>
<dbReference type="AlphaFoldDB" id="B0DME5"/>
<protein>
    <submittedName>
        <fullName evidence="1">Predicted protein</fullName>
    </submittedName>
</protein>
<name>B0DME5_LACBS</name>
<evidence type="ECO:0000313" key="1">
    <source>
        <dbReference type="EMBL" id="EDR04177.1"/>
    </source>
</evidence>
<gene>
    <name evidence="1" type="ORF">LACBIDRAFT_330771</name>
</gene>
<dbReference type="Proteomes" id="UP000001194">
    <property type="component" value="Unassembled WGS sequence"/>
</dbReference>